<dbReference type="InterPro" id="IPR013902">
    <property type="entry name" value="Mug135-like_C"/>
</dbReference>
<sequence length="82" mass="9153">MHNEKLGDGSQWPFQVVNFHDGTNPTAPPHNLPLLSNCAVVDNLSDPQCTLYFLGYYPGEPVPNQIATRKKKILAAIGHWRI</sequence>
<comment type="similarity">
    <text evidence="1">Belongs to the UPF0612 family.</text>
</comment>
<keyword evidence="4" id="KW-1185">Reference proteome</keyword>
<evidence type="ECO:0000313" key="4">
    <source>
        <dbReference type="Proteomes" id="UP000027195"/>
    </source>
</evidence>
<dbReference type="EMBL" id="KL198020">
    <property type="protein sequence ID" value="KDQ18784.1"/>
    <property type="molecule type" value="Genomic_DNA"/>
</dbReference>
<proteinExistence type="inferred from homology"/>
<dbReference type="OrthoDB" id="3056402at2759"/>
<reference evidence="4" key="1">
    <citation type="journal article" date="2014" name="Proc. Natl. Acad. Sci. U.S.A.">
        <title>Extensive sampling of basidiomycete genomes demonstrates inadequacy of the white-rot/brown-rot paradigm for wood decay fungi.</title>
        <authorList>
            <person name="Riley R."/>
            <person name="Salamov A.A."/>
            <person name="Brown D.W."/>
            <person name="Nagy L.G."/>
            <person name="Floudas D."/>
            <person name="Held B.W."/>
            <person name="Levasseur A."/>
            <person name="Lombard V."/>
            <person name="Morin E."/>
            <person name="Otillar R."/>
            <person name="Lindquist E.A."/>
            <person name="Sun H."/>
            <person name="LaButti K.M."/>
            <person name="Schmutz J."/>
            <person name="Jabbour D."/>
            <person name="Luo H."/>
            <person name="Baker S.E."/>
            <person name="Pisabarro A.G."/>
            <person name="Walton J.D."/>
            <person name="Blanchette R.A."/>
            <person name="Henrissat B."/>
            <person name="Martin F."/>
            <person name="Cullen D."/>
            <person name="Hibbett D.S."/>
            <person name="Grigoriev I.V."/>
        </authorList>
    </citation>
    <scope>NUCLEOTIDE SEQUENCE [LARGE SCALE GENOMIC DNA]</scope>
    <source>
        <strain evidence="4">FD-172 SS1</strain>
    </source>
</reference>
<dbReference type="AlphaFoldDB" id="A0A067MT54"/>
<dbReference type="InParanoid" id="A0A067MT54"/>
<name>A0A067MT54_BOTB1</name>
<evidence type="ECO:0000313" key="3">
    <source>
        <dbReference type="EMBL" id="KDQ18784.1"/>
    </source>
</evidence>
<evidence type="ECO:0000256" key="1">
    <source>
        <dbReference type="ARBA" id="ARBA00005788"/>
    </source>
</evidence>
<gene>
    <name evidence="3" type="ORF">BOTBODRAFT_28285</name>
</gene>
<dbReference type="Proteomes" id="UP000027195">
    <property type="component" value="Unassembled WGS sequence"/>
</dbReference>
<protein>
    <recommendedName>
        <fullName evidence="2">Mug135-like C-terminal domain-containing protein</fullName>
    </recommendedName>
</protein>
<dbReference type="HOGENOM" id="CLU_2557995_0_0_1"/>
<dbReference type="Pfam" id="PF08593">
    <property type="entry name" value="Mug135_C"/>
    <property type="match status" value="1"/>
</dbReference>
<evidence type="ECO:0000259" key="2">
    <source>
        <dbReference type="Pfam" id="PF08593"/>
    </source>
</evidence>
<accession>A0A067MT54</accession>
<organism evidence="3 4">
    <name type="scientific">Botryobasidium botryosum (strain FD-172 SS1)</name>
    <dbReference type="NCBI Taxonomy" id="930990"/>
    <lineage>
        <taxon>Eukaryota</taxon>
        <taxon>Fungi</taxon>
        <taxon>Dikarya</taxon>
        <taxon>Basidiomycota</taxon>
        <taxon>Agaricomycotina</taxon>
        <taxon>Agaricomycetes</taxon>
        <taxon>Cantharellales</taxon>
        <taxon>Botryobasidiaceae</taxon>
        <taxon>Botryobasidium</taxon>
    </lineage>
</organism>
<feature type="domain" description="Mug135-like C-terminal" evidence="2">
    <location>
        <begin position="1"/>
        <end position="79"/>
    </location>
</feature>